<feature type="signal peptide" evidence="2">
    <location>
        <begin position="1"/>
        <end position="16"/>
    </location>
</feature>
<comment type="caution">
    <text evidence="5">The sequence shown here is derived from an EMBL/GenBank/DDBJ whole genome shotgun (WGS) entry which is preliminary data.</text>
</comment>
<evidence type="ECO:0000313" key="5">
    <source>
        <dbReference type="EMBL" id="KAF7269641.1"/>
    </source>
</evidence>
<evidence type="ECO:0000259" key="4">
    <source>
        <dbReference type="Pfam" id="PF19337"/>
    </source>
</evidence>
<evidence type="ECO:0000256" key="2">
    <source>
        <dbReference type="SAM" id="SignalP"/>
    </source>
</evidence>
<accession>A0A834M6A4</accession>
<feature type="transmembrane region" description="Helical" evidence="1">
    <location>
        <begin position="156"/>
        <end position="181"/>
    </location>
</feature>
<dbReference type="InterPro" id="IPR045860">
    <property type="entry name" value="Snake_toxin-like_sf"/>
</dbReference>
<proteinExistence type="predicted"/>
<keyword evidence="6" id="KW-1185">Reference proteome</keyword>
<dbReference type="EMBL" id="JAACXV010014200">
    <property type="protein sequence ID" value="KAF7269641.1"/>
    <property type="molecule type" value="Genomic_DNA"/>
</dbReference>
<evidence type="ECO:0008006" key="7">
    <source>
        <dbReference type="Google" id="ProtNLM"/>
    </source>
</evidence>
<feature type="domain" description="BMP and activin membrane-bound inhibitor C-terminal" evidence="4">
    <location>
        <begin position="150"/>
        <end position="243"/>
    </location>
</feature>
<dbReference type="AlphaFoldDB" id="A0A834M6A4"/>
<name>A0A834M6A4_RHYFE</name>
<keyword evidence="1" id="KW-0812">Transmembrane</keyword>
<gene>
    <name evidence="5" type="ORF">GWI33_017323</name>
</gene>
<feature type="domain" description="BMP and activin membrane-bound inhibitor N-terminal" evidence="3">
    <location>
        <begin position="41"/>
        <end position="118"/>
    </location>
</feature>
<dbReference type="InterPro" id="IPR045807">
    <property type="entry name" value="BAMBI_N"/>
</dbReference>
<evidence type="ECO:0000313" key="6">
    <source>
        <dbReference type="Proteomes" id="UP000625711"/>
    </source>
</evidence>
<evidence type="ECO:0000259" key="3">
    <source>
        <dbReference type="Pfam" id="PF06211"/>
    </source>
</evidence>
<reference evidence="5" key="1">
    <citation type="submission" date="2020-08" db="EMBL/GenBank/DDBJ databases">
        <title>Genome sequencing and assembly of the red palm weevil Rhynchophorus ferrugineus.</title>
        <authorList>
            <person name="Dias G.B."/>
            <person name="Bergman C.M."/>
            <person name="Manee M."/>
        </authorList>
    </citation>
    <scope>NUCLEOTIDE SEQUENCE</scope>
    <source>
        <strain evidence="5">AA-2017</strain>
        <tissue evidence="5">Whole larva</tissue>
    </source>
</reference>
<sequence>MLLVCLMLVMFAAVVAQEQASRVNRPKNRPPHQQWSLSGADNVRCFCNLPRCVATGYLCKSNRGCFSDFELTRFSSGRHGCMEFLTESQQGTCLLNLHNPRAGIRSSPVCCTNDLCNHVDSPNAKILLNNTLGEEEAANKQQGNSREELLYSNSEVWFRAATIAVPICGAVILFVLIALAVKILKKEHQDTINGKLSNAMYVHVPSHQRSPRKWNSQKYNQYVCRNPFYSQAFVVTPDEQKPSQIQVPLLTEKKNSLTSHSANFHRDLSADCLKFEIEKDLIRLDNNPNITENSIDKLYPNEKNCKS</sequence>
<dbReference type="Pfam" id="PF06211">
    <property type="entry name" value="BAMBI"/>
    <property type="match status" value="1"/>
</dbReference>
<dbReference type="Proteomes" id="UP000625711">
    <property type="component" value="Unassembled WGS sequence"/>
</dbReference>
<dbReference type="SUPFAM" id="SSF57302">
    <property type="entry name" value="Snake toxin-like"/>
    <property type="match status" value="1"/>
</dbReference>
<dbReference type="CDD" id="cd23576">
    <property type="entry name" value="TFP_LU_ECD_BAMBI"/>
    <property type="match status" value="1"/>
</dbReference>
<organism evidence="5 6">
    <name type="scientific">Rhynchophorus ferrugineus</name>
    <name type="common">Red palm weevil</name>
    <name type="synonym">Curculio ferrugineus</name>
    <dbReference type="NCBI Taxonomy" id="354439"/>
    <lineage>
        <taxon>Eukaryota</taxon>
        <taxon>Metazoa</taxon>
        <taxon>Ecdysozoa</taxon>
        <taxon>Arthropoda</taxon>
        <taxon>Hexapoda</taxon>
        <taxon>Insecta</taxon>
        <taxon>Pterygota</taxon>
        <taxon>Neoptera</taxon>
        <taxon>Endopterygota</taxon>
        <taxon>Coleoptera</taxon>
        <taxon>Polyphaga</taxon>
        <taxon>Cucujiformia</taxon>
        <taxon>Curculionidae</taxon>
        <taxon>Dryophthorinae</taxon>
        <taxon>Rhynchophorus</taxon>
    </lineage>
</organism>
<dbReference type="InterPro" id="IPR045806">
    <property type="entry name" value="BAMBI_C"/>
</dbReference>
<keyword evidence="1" id="KW-1133">Transmembrane helix</keyword>
<keyword evidence="2" id="KW-0732">Signal</keyword>
<evidence type="ECO:0000256" key="1">
    <source>
        <dbReference type="SAM" id="Phobius"/>
    </source>
</evidence>
<dbReference type="Pfam" id="PF19337">
    <property type="entry name" value="BAMBI_C"/>
    <property type="match status" value="1"/>
</dbReference>
<keyword evidence="1" id="KW-0472">Membrane</keyword>
<dbReference type="OrthoDB" id="5914644at2759"/>
<feature type="chain" id="PRO_5032477218" description="BMP and activin membrane-bound inhibitor-like protein" evidence="2">
    <location>
        <begin position="17"/>
        <end position="307"/>
    </location>
</feature>
<protein>
    <recommendedName>
        <fullName evidence="7">BMP and activin membrane-bound inhibitor-like protein</fullName>
    </recommendedName>
</protein>